<reference evidence="1" key="1">
    <citation type="submission" date="2021-06" db="EMBL/GenBank/DDBJ databases">
        <authorList>
            <person name="Hodson N. C."/>
            <person name="Mongue J. A."/>
            <person name="Jaron S. K."/>
        </authorList>
    </citation>
    <scope>NUCLEOTIDE SEQUENCE</scope>
</reference>
<gene>
    <name evidence="1" type="ORF">AFUS01_LOCUS35594</name>
</gene>
<evidence type="ECO:0000313" key="1">
    <source>
        <dbReference type="EMBL" id="CAG7825486.1"/>
    </source>
</evidence>
<evidence type="ECO:0000313" key="2">
    <source>
        <dbReference type="Proteomes" id="UP000708208"/>
    </source>
</evidence>
<feature type="non-terminal residue" evidence="1">
    <location>
        <position position="1"/>
    </location>
</feature>
<organism evidence="1 2">
    <name type="scientific">Allacma fusca</name>
    <dbReference type="NCBI Taxonomy" id="39272"/>
    <lineage>
        <taxon>Eukaryota</taxon>
        <taxon>Metazoa</taxon>
        <taxon>Ecdysozoa</taxon>
        <taxon>Arthropoda</taxon>
        <taxon>Hexapoda</taxon>
        <taxon>Collembola</taxon>
        <taxon>Symphypleona</taxon>
        <taxon>Sminthuridae</taxon>
        <taxon>Allacma</taxon>
    </lineage>
</organism>
<dbReference type="AlphaFoldDB" id="A0A8J2L3F1"/>
<name>A0A8J2L3F1_9HEXA</name>
<dbReference type="EMBL" id="CAJVCH010536473">
    <property type="protein sequence ID" value="CAG7825486.1"/>
    <property type="molecule type" value="Genomic_DNA"/>
</dbReference>
<accession>A0A8J2L3F1</accession>
<proteinExistence type="predicted"/>
<sequence length="84" mass="9837">MDSSETKANILDIWAELFKVVLLNLGDYLDRLCDIVSPPLIPCLMEETYECGSQSNLPVENNGFYLWNQDFYEMIYKPTVKFYQ</sequence>
<protein>
    <submittedName>
        <fullName evidence="1">Uncharacterized protein</fullName>
    </submittedName>
</protein>
<comment type="caution">
    <text evidence="1">The sequence shown here is derived from an EMBL/GenBank/DDBJ whole genome shotgun (WGS) entry which is preliminary data.</text>
</comment>
<keyword evidence="2" id="KW-1185">Reference proteome</keyword>
<dbReference type="Proteomes" id="UP000708208">
    <property type="component" value="Unassembled WGS sequence"/>
</dbReference>